<dbReference type="AlphaFoldDB" id="A0A8K0KJQ7"/>
<sequence length="138" mass="15124">MGAALSHINKDVQADALLLLDGILSVPHFPGLILTTSPVSPSSSHPFDLILQGLLNQISQESETKDTQKRSGWERKLNVNPEAKLADTQRRIRVLQQLRTLLKSAFDKRKKAKGQGNPGDLSKTVVWEEIAKSGGYVA</sequence>
<dbReference type="OrthoDB" id="361362at2759"/>
<evidence type="ECO:0000313" key="2">
    <source>
        <dbReference type="EMBL" id="KAG8236125.1"/>
    </source>
</evidence>
<evidence type="ECO:0000259" key="1">
    <source>
        <dbReference type="Pfam" id="PF12333"/>
    </source>
</evidence>
<proteinExistence type="predicted"/>
<feature type="non-terminal residue" evidence="2">
    <location>
        <position position="1"/>
    </location>
</feature>
<evidence type="ECO:0000313" key="3">
    <source>
        <dbReference type="Proteomes" id="UP000792457"/>
    </source>
</evidence>
<comment type="caution">
    <text evidence="2">The sequence shown here is derived from an EMBL/GenBank/DDBJ whole genome shotgun (WGS) entry which is preliminary data.</text>
</comment>
<dbReference type="Proteomes" id="UP000792457">
    <property type="component" value="Unassembled WGS sequence"/>
</dbReference>
<feature type="domain" description="Pre-rRNA-processing protein Ipi1 N-terminal" evidence="1">
    <location>
        <begin position="3"/>
        <end position="102"/>
    </location>
</feature>
<gene>
    <name evidence="2" type="ORF">J437_LFUL001616</name>
</gene>
<organism evidence="2 3">
    <name type="scientific">Ladona fulva</name>
    <name type="common">Scarce chaser dragonfly</name>
    <name type="synonym">Libellula fulva</name>
    <dbReference type="NCBI Taxonomy" id="123851"/>
    <lineage>
        <taxon>Eukaryota</taxon>
        <taxon>Metazoa</taxon>
        <taxon>Ecdysozoa</taxon>
        <taxon>Arthropoda</taxon>
        <taxon>Hexapoda</taxon>
        <taxon>Insecta</taxon>
        <taxon>Pterygota</taxon>
        <taxon>Palaeoptera</taxon>
        <taxon>Odonata</taxon>
        <taxon>Epiprocta</taxon>
        <taxon>Anisoptera</taxon>
        <taxon>Libelluloidea</taxon>
        <taxon>Libellulidae</taxon>
        <taxon>Ladona</taxon>
    </lineage>
</organism>
<dbReference type="EMBL" id="KZ308992">
    <property type="protein sequence ID" value="KAG8236125.1"/>
    <property type="molecule type" value="Genomic_DNA"/>
</dbReference>
<keyword evidence="3" id="KW-1185">Reference proteome</keyword>
<name>A0A8K0KJQ7_LADFU</name>
<dbReference type="Pfam" id="PF12333">
    <property type="entry name" value="Ipi1_N"/>
    <property type="match status" value="1"/>
</dbReference>
<protein>
    <recommendedName>
        <fullName evidence="1">Pre-rRNA-processing protein Ipi1 N-terminal domain-containing protein</fullName>
    </recommendedName>
</protein>
<accession>A0A8K0KJQ7</accession>
<reference evidence="2" key="2">
    <citation type="submission" date="2017-10" db="EMBL/GenBank/DDBJ databases">
        <title>Ladona fulva Genome sequencing and assembly.</title>
        <authorList>
            <person name="Murali S."/>
            <person name="Richards S."/>
            <person name="Bandaranaike D."/>
            <person name="Bellair M."/>
            <person name="Blankenburg K."/>
            <person name="Chao H."/>
            <person name="Dinh H."/>
            <person name="Doddapaneni H."/>
            <person name="Dugan-Rocha S."/>
            <person name="Elkadiri S."/>
            <person name="Gnanaolivu R."/>
            <person name="Hernandez B."/>
            <person name="Skinner E."/>
            <person name="Javaid M."/>
            <person name="Lee S."/>
            <person name="Li M."/>
            <person name="Ming W."/>
            <person name="Munidasa M."/>
            <person name="Muniz J."/>
            <person name="Nguyen L."/>
            <person name="Hughes D."/>
            <person name="Osuji N."/>
            <person name="Pu L.-L."/>
            <person name="Puazo M."/>
            <person name="Qu C."/>
            <person name="Quiroz J."/>
            <person name="Raj R."/>
            <person name="Weissenberger G."/>
            <person name="Xin Y."/>
            <person name="Zou X."/>
            <person name="Han Y."/>
            <person name="Worley K."/>
            <person name="Muzny D."/>
            <person name="Gibbs R."/>
        </authorList>
    </citation>
    <scope>NUCLEOTIDE SEQUENCE</scope>
    <source>
        <strain evidence="2">Sampled in the wild</strain>
    </source>
</reference>
<dbReference type="InterPro" id="IPR024679">
    <property type="entry name" value="Ipi1_N"/>
</dbReference>
<reference evidence="2" key="1">
    <citation type="submission" date="2013-04" db="EMBL/GenBank/DDBJ databases">
        <authorList>
            <person name="Qu J."/>
            <person name="Murali S.C."/>
            <person name="Bandaranaike D."/>
            <person name="Bellair M."/>
            <person name="Blankenburg K."/>
            <person name="Chao H."/>
            <person name="Dinh H."/>
            <person name="Doddapaneni H."/>
            <person name="Downs B."/>
            <person name="Dugan-Rocha S."/>
            <person name="Elkadiri S."/>
            <person name="Gnanaolivu R.D."/>
            <person name="Hernandez B."/>
            <person name="Javaid M."/>
            <person name="Jayaseelan J.C."/>
            <person name="Lee S."/>
            <person name="Li M."/>
            <person name="Ming W."/>
            <person name="Munidasa M."/>
            <person name="Muniz J."/>
            <person name="Nguyen L."/>
            <person name="Ongeri F."/>
            <person name="Osuji N."/>
            <person name="Pu L.-L."/>
            <person name="Puazo M."/>
            <person name="Qu C."/>
            <person name="Quiroz J."/>
            <person name="Raj R."/>
            <person name="Weissenberger G."/>
            <person name="Xin Y."/>
            <person name="Zou X."/>
            <person name="Han Y."/>
            <person name="Richards S."/>
            <person name="Worley K."/>
            <person name="Muzny D."/>
            <person name="Gibbs R."/>
        </authorList>
    </citation>
    <scope>NUCLEOTIDE SEQUENCE</scope>
    <source>
        <strain evidence="2">Sampled in the wild</strain>
    </source>
</reference>